<protein>
    <submittedName>
        <fullName evidence="1">Asp/Glu racemase</fullName>
    </submittedName>
</protein>
<dbReference type="PIRSF" id="PIRSF015736">
    <property type="entry name" value="MI"/>
    <property type="match status" value="1"/>
</dbReference>
<dbReference type="Proteomes" id="UP000477911">
    <property type="component" value="Unassembled WGS sequence"/>
</dbReference>
<evidence type="ECO:0000313" key="1">
    <source>
        <dbReference type="EMBL" id="MXN17532.1"/>
    </source>
</evidence>
<dbReference type="Pfam" id="PF17645">
    <property type="entry name" value="Amdase"/>
    <property type="match status" value="1"/>
</dbReference>
<evidence type="ECO:0000313" key="2">
    <source>
        <dbReference type="Proteomes" id="UP000477911"/>
    </source>
</evidence>
<dbReference type="InterPro" id="IPR026286">
    <property type="entry name" value="MaiA/AMDase"/>
</dbReference>
<dbReference type="AlphaFoldDB" id="A0A6L7G1F2"/>
<dbReference type="InterPro" id="IPR053714">
    <property type="entry name" value="Iso_Racemase_Enz_sf"/>
</dbReference>
<accession>A0A6L7G1F2</accession>
<name>A0A6L7G1F2_9RHOB</name>
<reference evidence="1 2" key="1">
    <citation type="submission" date="2019-12" db="EMBL/GenBank/DDBJ databases">
        <authorList>
            <person name="Li M."/>
        </authorList>
    </citation>
    <scope>NUCLEOTIDE SEQUENCE [LARGE SCALE GENOMIC DNA]</scope>
    <source>
        <strain evidence="1 2">GBMRC 2024</strain>
    </source>
</reference>
<dbReference type="Gene3D" id="3.40.50.12500">
    <property type="match status" value="1"/>
</dbReference>
<dbReference type="PANTHER" id="PTHR40267:SF1">
    <property type="entry name" value="BLR3294 PROTEIN"/>
    <property type="match status" value="1"/>
</dbReference>
<sequence>MSALTFTLTAPPPAPLGLIVLQSDQTIEADFRRLLPARAELLVSRVPSGLEVTPKSLAAMEGGLAGAAGLFPRALPLSVVGYGCTSGAAQIGSAAVAAQITRGVATAAVTNPVAALIAACRHMGLRRLGLLSPYVAAVSGRLRAVLSEAGIDTPVFGSFEVAEEARVARIDAASISAAALALAESAALDALFLSCTNLRTLDVIPPLEARLGLPVLASNPVLAWDMLRLAGLPPGPGAKGRLFAAPQP</sequence>
<gene>
    <name evidence="1" type="ORF">GR170_06785</name>
</gene>
<keyword evidence="2" id="KW-1185">Reference proteome</keyword>
<dbReference type="PANTHER" id="PTHR40267">
    <property type="entry name" value="BLR3294 PROTEIN"/>
    <property type="match status" value="1"/>
</dbReference>
<comment type="caution">
    <text evidence="1">The sequence shown here is derived from an EMBL/GenBank/DDBJ whole genome shotgun (WGS) entry which is preliminary data.</text>
</comment>
<dbReference type="RefSeq" id="WP_160892932.1">
    <property type="nucleotide sequence ID" value="NZ_WUMU01000004.1"/>
</dbReference>
<organism evidence="1 2">
    <name type="scientific">Pseudooceanicola albus</name>
    <dbReference type="NCBI Taxonomy" id="2692189"/>
    <lineage>
        <taxon>Bacteria</taxon>
        <taxon>Pseudomonadati</taxon>
        <taxon>Pseudomonadota</taxon>
        <taxon>Alphaproteobacteria</taxon>
        <taxon>Rhodobacterales</taxon>
        <taxon>Paracoccaceae</taxon>
        <taxon>Pseudooceanicola</taxon>
    </lineage>
</organism>
<proteinExistence type="predicted"/>
<dbReference type="EMBL" id="WUMU01000004">
    <property type="protein sequence ID" value="MXN17532.1"/>
    <property type="molecule type" value="Genomic_DNA"/>
</dbReference>